<feature type="domain" description="N-acetyltransferase" evidence="1">
    <location>
        <begin position="15"/>
        <end position="161"/>
    </location>
</feature>
<dbReference type="CDD" id="cd04301">
    <property type="entry name" value="NAT_SF"/>
    <property type="match status" value="1"/>
</dbReference>
<proteinExistence type="predicted"/>
<gene>
    <name evidence="2" type="ORF">NE619_15870</name>
</gene>
<evidence type="ECO:0000313" key="2">
    <source>
        <dbReference type="EMBL" id="MCQ4638212.1"/>
    </source>
</evidence>
<dbReference type="PROSITE" id="PS51186">
    <property type="entry name" value="GNAT"/>
    <property type="match status" value="1"/>
</dbReference>
<sequence>MAKRQYKNRYGFEIEPIRDYAQALEKASCWFSRKWDVPEEAYRESMEACISQQTGIPQWYIVENEEQEIIAGAGVIDNDFHQRKDLAPNLCALYVEEDYRNQGIASRILDFARRDLSRLGFSKLYLITDHTEFYEKCGWDFFTMVCCDGGEESRMYMAETR</sequence>
<dbReference type="Gene3D" id="3.40.630.30">
    <property type="match status" value="1"/>
</dbReference>
<reference evidence="2 3" key="1">
    <citation type="submission" date="2022-06" db="EMBL/GenBank/DDBJ databases">
        <title>Isolation of gut microbiota from human fecal samples.</title>
        <authorList>
            <person name="Pamer E.G."/>
            <person name="Barat B."/>
            <person name="Waligurski E."/>
            <person name="Medina S."/>
            <person name="Paddock L."/>
            <person name="Mostad J."/>
        </authorList>
    </citation>
    <scope>NUCLEOTIDE SEQUENCE [LARGE SCALE GENOMIC DNA]</scope>
    <source>
        <strain evidence="2 3">SL.3.17</strain>
    </source>
</reference>
<dbReference type="Proteomes" id="UP001524502">
    <property type="component" value="Unassembled WGS sequence"/>
</dbReference>
<organism evidence="2 3">
    <name type="scientific">Anaerovorax odorimutans</name>
    <dbReference type="NCBI Taxonomy" id="109327"/>
    <lineage>
        <taxon>Bacteria</taxon>
        <taxon>Bacillati</taxon>
        <taxon>Bacillota</taxon>
        <taxon>Clostridia</taxon>
        <taxon>Peptostreptococcales</taxon>
        <taxon>Anaerovoracaceae</taxon>
        <taxon>Anaerovorax</taxon>
    </lineage>
</organism>
<dbReference type="EMBL" id="JANFXK010000022">
    <property type="protein sequence ID" value="MCQ4638212.1"/>
    <property type="molecule type" value="Genomic_DNA"/>
</dbReference>
<keyword evidence="3" id="KW-1185">Reference proteome</keyword>
<evidence type="ECO:0000259" key="1">
    <source>
        <dbReference type="PROSITE" id="PS51186"/>
    </source>
</evidence>
<dbReference type="SUPFAM" id="SSF55729">
    <property type="entry name" value="Acyl-CoA N-acyltransferases (Nat)"/>
    <property type="match status" value="1"/>
</dbReference>
<dbReference type="InterPro" id="IPR016181">
    <property type="entry name" value="Acyl_CoA_acyltransferase"/>
</dbReference>
<evidence type="ECO:0000313" key="3">
    <source>
        <dbReference type="Proteomes" id="UP001524502"/>
    </source>
</evidence>
<comment type="caution">
    <text evidence="2">The sequence shown here is derived from an EMBL/GenBank/DDBJ whole genome shotgun (WGS) entry which is preliminary data.</text>
</comment>
<dbReference type="InterPro" id="IPR000182">
    <property type="entry name" value="GNAT_dom"/>
</dbReference>
<accession>A0ABT1RSL8</accession>
<name>A0ABT1RSL8_9FIRM</name>
<protein>
    <submittedName>
        <fullName evidence="2">GNAT family N-acetyltransferase</fullName>
    </submittedName>
</protein>
<dbReference type="Pfam" id="PF13508">
    <property type="entry name" value="Acetyltransf_7"/>
    <property type="match status" value="1"/>
</dbReference>